<dbReference type="GO" id="GO:0005743">
    <property type="term" value="C:mitochondrial inner membrane"/>
    <property type="evidence" value="ECO:0007669"/>
    <property type="project" value="UniProtKB-SubCell"/>
</dbReference>
<evidence type="ECO:0000256" key="7">
    <source>
        <dbReference type="ARBA" id="ARBA00022989"/>
    </source>
</evidence>
<comment type="pathway">
    <text evidence="2">Energy metabolism; oxidative phosphorylation.</text>
</comment>
<keyword evidence="5" id="KW-0999">Mitochondrion inner membrane</keyword>
<proteinExistence type="inferred from homology"/>
<dbReference type="InterPro" id="IPR036418">
    <property type="entry name" value="Cyt_c_oxidase_su6a_sf"/>
</dbReference>
<evidence type="ECO:0000256" key="3">
    <source>
        <dbReference type="ARBA" id="ARBA00005553"/>
    </source>
</evidence>
<dbReference type="SUPFAM" id="SSF81411">
    <property type="entry name" value="Mitochondrial cytochrome c oxidase subunit VIa"/>
    <property type="match status" value="1"/>
</dbReference>
<dbReference type="AlphaFoldDB" id="A0A8D8ZCY5"/>
<evidence type="ECO:0000256" key="6">
    <source>
        <dbReference type="ARBA" id="ARBA00022946"/>
    </source>
</evidence>
<organism evidence="11">
    <name type="scientific">Cacopsylla melanoneura</name>
    <dbReference type="NCBI Taxonomy" id="428564"/>
    <lineage>
        <taxon>Eukaryota</taxon>
        <taxon>Metazoa</taxon>
        <taxon>Ecdysozoa</taxon>
        <taxon>Arthropoda</taxon>
        <taxon>Hexapoda</taxon>
        <taxon>Insecta</taxon>
        <taxon>Pterygota</taxon>
        <taxon>Neoptera</taxon>
        <taxon>Paraneoptera</taxon>
        <taxon>Hemiptera</taxon>
        <taxon>Sternorrhyncha</taxon>
        <taxon>Psylloidea</taxon>
        <taxon>Psyllidae</taxon>
        <taxon>Psyllinae</taxon>
        <taxon>Cacopsylla</taxon>
    </lineage>
</organism>
<comment type="similarity">
    <text evidence="3 10">Belongs to the cytochrome c oxidase subunit 6A family.</text>
</comment>
<name>A0A8D8ZCY5_9HEMI</name>
<dbReference type="EMBL" id="HBUF01472274">
    <property type="protein sequence ID" value="CAG6744655.1"/>
    <property type="molecule type" value="Transcribed_RNA"/>
</dbReference>
<evidence type="ECO:0000256" key="10">
    <source>
        <dbReference type="RuleBase" id="RU004396"/>
    </source>
</evidence>
<dbReference type="PANTHER" id="PTHR11504">
    <property type="entry name" value="CYTOCHROME C OXIDASE POLYPEPTIDE VIA"/>
    <property type="match status" value="1"/>
</dbReference>
<comment type="subcellular location">
    <subcellularLocation>
        <location evidence="1">Mitochondrion inner membrane</location>
        <topology evidence="1">Single-pass membrane protein</topology>
    </subcellularLocation>
</comment>
<evidence type="ECO:0000256" key="8">
    <source>
        <dbReference type="ARBA" id="ARBA00023128"/>
    </source>
</evidence>
<dbReference type="PANTHER" id="PTHR11504:SF0">
    <property type="entry name" value="CYTOCHROME C OXIDASE SUBUNIT"/>
    <property type="match status" value="1"/>
</dbReference>
<evidence type="ECO:0000256" key="1">
    <source>
        <dbReference type="ARBA" id="ARBA00004434"/>
    </source>
</evidence>
<dbReference type="GO" id="GO:0006123">
    <property type="term" value="P:mitochondrial electron transport, cytochrome c to oxygen"/>
    <property type="evidence" value="ECO:0007669"/>
    <property type="project" value="TreeGrafter"/>
</dbReference>
<keyword evidence="8" id="KW-0496">Mitochondrion</keyword>
<evidence type="ECO:0000256" key="5">
    <source>
        <dbReference type="ARBA" id="ARBA00022792"/>
    </source>
</evidence>
<reference evidence="11" key="1">
    <citation type="submission" date="2021-05" db="EMBL/GenBank/DDBJ databases">
        <authorList>
            <person name="Alioto T."/>
            <person name="Alioto T."/>
            <person name="Gomez Garrido J."/>
        </authorList>
    </citation>
    <scope>NUCLEOTIDE SEQUENCE</scope>
</reference>
<evidence type="ECO:0000313" key="11">
    <source>
        <dbReference type="EMBL" id="CAG6744655.1"/>
    </source>
</evidence>
<dbReference type="Gene3D" id="4.10.95.10">
    <property type="entry name" value="Cytochrome c oxidase, subunit VIa"/>
    <property type="match status" value="1"/>
</dbReference>
<dbReference type="FunFam" id="4.10.95.10:FF:000001">
    <property type="entry name" value="Cytochrome c oxidase subunit 6A, mitochondrial"/>
    <property type="match status" value="1"/>
</dbReference>
<accession>A0A8D8ZCY5</accession>
<keyword evidence="4" id="KW-0812">Transmembrane</keyword>
<keyword evidence="9" id="KW-0472">Membrane</keyword>
<evidence type="ECO:0000256" key="2">
    <source>
        <dbReference type="ARBA" id="ARBA00004673"/>
    </source>
</evidence>
<keyword evidence="6" id="KW-0809">Transit peptide</keyword>
<dbReference type="InterPro" id="IPR001349">
    <property type="entry name" value="Cyt_c_oxidase_su6a"/>
</dbReference>
<evidence type="ECO:0000256" key="9">
    <source>
        <dbReference type="ARBA" id="ARBA00023136"/>
    </source>
</evidence>
<keyword evidence="7" id="KW-1133">Transmembrane helix</keyword>
<sequence>MFRLRSLINAFKCPRIVQYHTKASQPFPSLQQTKQQTSSVTQLQVMFTQSKVIESFNPVRSSYKPWITWFSWERPALFHTRPYYYKKEEQDECECYEDSDEPSSDHGTKIWRILTLYVCLPGILLGSFLIWRHETEGHHERPEFIPYDYLRIRNRPFPWGDGNHSLFHNKCQNALPDGYEDEEEEACKTKSK</sequence>
<dbReference type="GO" id="GO:0030234">
    <property type="term" value="F:enzyme regulator activity"/>
    <property type="evidence" value="ECO:0007669"/>
    <property type="project" value="TreeGrafter"/>
</dbReference>
<evidence type="ECO:0000256" key="4">
    <source>
        <dbReference type="ARBA" id="ARBA00022692"/>
    </source>
</evidence>
<protein>
    <submittedName>
        <fullName evidence="11">Cytochrome c oxidase subunit 6A1, mitochondrial</fullName>
    </submittedName>
</protein>
<dbReference type="Pfam" id="PF02046">
    <property type="entry name" value="COX6A"/>
    <property type="match status" value="1"/>
</dbReference>